<dbReference type="GO" id="GO:0016887">
    <property type="term" value="F:ATP hydrolysis activity"/>
    <property type="evidence" value="ECO:0007669"/>
    <property type="project" value="InterPro"/>
</dbReference>
<dbReference type="InterPro" id="IPR039421">
    <property type="entry name" value="Type_1_exporter"/>
</dbReference>
<protein>
    <submittedName>
        <fullName evidence="10">ABC transporter ATP-binding protein</fullName>
    </submittedName>
</protein>
<evidence type="ECO:0000256" key="6">
    <source>
        <dbReference type="ARBA" id="ARBA00023136"/>
    </source>
</evidence>
<dbReference type="InterPro" id="IPR003593">
    <property type="entry name" value="AAA+_ATPase"/>
</dbReference>
<keyword evidence="2 7" id="KW-0812">Transmembrane</keyword>
<keyword evidence="6 7" id="KW-0472">Membrane</keyword>
<evidence type="ECO:0000256" key="4">
    <source>
        <dbReference type="ARBA" id="ARBA00022840"/>
    </source>
</evidence>
<feature type="transmembrane region" description="Helical" evidence="7">
    <location>
        <begin position="28"/>
        <end position="48"/>
    </location>
</feature>
<dbReference type="GO" id="GO:0015421">
    <property type="term" value="F:ABC-type oligopeptide transporter activity"/>
    <property type="evidence" value="ECO:0007669"/>
    <property type="project" value="TreeGrafter"/>
</dbReference>
<evidence type="ECO:0000256" key="7">
    <source>
        <dbReference type="SAM" id="Phobius"/>
    </source>
</evidence>
<keyword evidence="4 10" id="KW-0067">ATP-binding</keyword>
<dbReference type="InterPro" id="IPR011527">
    <property type="entry name" value="ABC1_TM_dom"/>
</dbReference>
<sequence>MKEKWQTVRYAWWGLRLIYAASPARTTFVFFIKMIDSILGPVLVWISAKVIEGLLQDHQVFLSFGPVFWMAILFVLLTILVDVLNPYVEMNKKLLTAQIQKHIDEQLMDKANSFEDIAPFDETGFHTKVKVVRYNEYFITLWLEMTASTFGGIVQIVASSILLWNVIAYVPLLFLLLALPRLFVEAKLNNATFEGREEVQELRRRAEYFMGLPLQHELANEIKLYRLTPYFTAKYKEMARQLIHQLSRDQKKWISHNLGWGVLEAVANGVVLILIVQKAMAGVLPVGELLVFIGALFQLREGVTELFGVFAIGAREMVNVSRIAQFLGANGSAPSGTAPFPSGYQTGYVLENVKFSYQDGRDVLQIDHLVLPEGKVTVLVGENGSGKSTLVKLLLRFYEPASGTIRFNGRALGDYDISAFRAHSTAVFQDFVRYEMSMKSNIGVGNLPALHEQSEIEKAAALGGADEVASRLRDRYETEIGRLFGGVNLSGGEWQRIAMARACMRNSSAEILIFDEPTSALDPYIEHEIFSRLKAMAKNKTVIVVSHRLSTAKLADQVVLLHKGRVKEVGDHHTLLKQGGIYAELYQMQASKYV</sequence>
<dbReference type="InterPro" id="IPR036640">
    <property type="entry name" value="ABC1_TM_sf"/>
</dbReference>
<gene>
    <name evidence="10" type="ORF">EDM57_10330</name>
</gene>
<keyword evidence="5 7" id="KW-1133">Transmembrane helix</keyword>
<dbReference type="PROSITE" id="PS50893">
    <property type="entry name" value="ABC_TRANSPORTER_2"/>
    <property type="match status" value="1"/>
</dbReference>
<accession>A0A3M8B2V0</accession>
<evidence type="ECO:0000256" key="3">
    <source>
        <dbReference type="ARBA" id="ARBA00022741"/>
    </source>
</evidence>
<feature type="domain" description="ABC transporter" evidence="8">
    <location>
        <begin position="348"/>
        <end position="588"/>
    </location>
</feature>
<dbReference type="Pfam" id="PF00005">
    <property type="entry name" value="ABC_tran"/>
    <property type="match status" value="1"/>
</dbReference>
<evidence type="ECO:0000313" key="11">
    <source>
        <dbReference type="Proteomes" id="UP000268829"/>
    </source>
</evidence>
<feature type="transmembrane region" description="Helical" evidence="7">
    <location>
        <begin position="163"/>
        <end position="184"/>
    </location>
</feature>
<keyword evidence="3" id="KW-0547">Nucleotide-binding</keyword>
<dbReference type="InterPro" id="IPR027417">
    <property type="entry name" value="P-loop_NTPase"/>
</dbReference>
<feature type="transmembrane region" description="Helical" evidence="7">
    <location>
        <begin position="137"/>
        <end position="157"/>
    </location>
</feature>
<feature type="transmembrane region" description="Helical" evidence="7">
    <location>
        <begin position="60"/>
        <end position="84"/>
    </location>
</feature>
<dbReference type="GO" id="GO:0005524">
    <property type="term" value="F:ATP binding"/>
    <property type="evidence" value="ECO:0007669"/>
    <property type="project" value="UniProtKB-KW"/>
</dbReference>
<dbReference type="SUPFAM" id="SSF52540">
    <property type="entry name" value="P-loop containing nucleoside triphosphate hydrolases"/>
    <property type="match status" value="1"/>
</dbReference>
<dbReference type="Gene3D" id="1.20.1560.10">
    <property type="entry name" value="ABC transporter type 1, transmembrane domain"/>
    <property type="match status" value="1"/>
</dbReference>
<evidence type="ECO:0000259" key="8">
    <source>
        <dbReference type="PROSITE" id="PS50893"/>
    </source>
</evidence>
<keyword evidence="11" id="KW-1185">Reference proteome</keyword>
<dbReference type="SMART" id="SM00382">
    <property type="entry name" value="AAA"/>
    <property type="match status" value="1"/>
</dbReference>
<name>A0A3M8B2V0_9BACL</name>
<dbReference type="PANTHER" id="PTHR43394">
    <property type="entry name" value="ATP-DEPENDENT PERMEASE MDL1, MITOCHONDRIAL"/>
    <property type="match status" value="1"/>
</dbReference>
<organism evidence="10 11">
    <name type="scientific">Brevibacillus gelatini</name>
    <dbReference type="NCBI Taxonomy" id="1655277"/>
    <lineage>
        <taxon>Bacteria</taxon>
        <taxon>Bacillati</taxon>
        <taxon>Bacillota</taxon>
        <taxon>Bacilli</taxon>
        <taxon>Bacillales</taxon>
        <taxon>Paenibacillaceae</taxon>
        <taxon>Brevibacillus</taxon>
    </lineage>
</organism>
<dbReference type="AlphaFoldDB" id="A0A3M8B2V0"/>
<dbReference type="Gene3D" id="3.40.50.300">
    <property type="entry name" value="P-loop containing nucleotide triphosphate hydrolases"/>
    <property type="match status" value="1"/>
</dbReference>
<feature type="transmembrane region" description="Helical" evidence="7">
    <location>
        <begin position="258"/>
        <end position="276"/>
    </location>
</feature>
<comment type="subcellular location">
    <subcellularLocation>
        <location evidence="1">Cell membrane</location>
        <topology evidence="1">Multi-pass membrane protein</topology>
    </subcellularLocation>
</comment>
<evidence type="ECO:0000256" key="2">
    <source>
        <dbReference type="ARBA" id="ARBA00022692"/>
    </source>
</evidence>
<evidence type="ECO:0000313" key="10">
    <source>
        <dbReference type="EMBL" id="RNB57357.1"/>
    </source>
</evidence>
<dbReference type="PANTHER" id="PTHR43394:SF1">
    <property type="entry name" value="ATP-BINDING CASSETTE SUB-FAMILY B MEMBER 10, MITOCHONDRIAL"/>
    <property type="match status" value="1"/>
</dbReference>
<dbReference type="SUPFAM" id="SSF90123">
    <property type="entry name" value="ABC transporter transmembrane region"/>
    <property type="match status" value="1"/>
</dbReference>
<dbReference type="RefSeq" id="WP_122904686.1">
    <property type="nucleotide sequence ID" value="NZ_RHHS01000024.1"/>
</dbReference>
<dbReference type="GO" id="GO:0005886">
    <property type="term" value="C:plasma membrane"/>
    <property type="evidence" value="ECO:0007669"/>
    <property type="project" value="UniProtKB-SubCell"/>
</dbReference>
<dbReference type="EMBL" id="RHHS01000024">
    <property type="protein sequence ID" value="RNB57357.1"/>
    <property type="molecule type" value="Genomic_DNA"/>
</dbReference>
<feature type="domain" description="ABC transmembrane type-1" evidence="9">
    <location>
        <begin position="143"/>
        <end position="315"/>
    </location>
</feature>
<proteinExistence type="predicted"/>
<dbReference type="Proteomes" id="UP000268829">
    <property type="component" value="Unassembled WGS sequence"/>
</dbReference>
<evidence type="ECO:0000256" key="1">
    <source>
        <dbReference type="ARBA" id="ARBA00004651"/>
    </source>
</evidence>
<dbReference type="OrthoDB" id="9806127at2"/>
<dbReference type="InterPro" id="IPR003439">
    <property type="entry name" value="ABC_transporter-like_ATP-bd"/>
</dbReference>
<dbReference type="PROSITE" id="PS50929">
    <property type="entry name" value="ABC_TM1F"/>
    <property type="match status" value="1"/>
</dbReference>
<evidence type="ECO:0000259" key="9">
    <source>
        <dbReference type="PROSITE" id="PS50929"/>
    </source>
</evidence>
<evidence type="ECO:0000256" key="5">
    <source>
        <dbReference type="ARBA" id="ARBA00022989"/>
    </source>
</evidence>
<comment type="caution">
    <text evidence="10">The sequence shown here is derived from an EMBL/GenBank/DDBJ whole genome shotgun (WGS) entry which is preliminary data.</text>
</comment>
<reference evidence="10 11" key="1">
    <citation type="submission" date="2018-10" db="EMBL/GenBank/DDBJ databases">
        <title>Phylogenomics of Brevibacillus.</title>
        <authorList>
            <person name="Dunlap C."/>
        </authorList>
    </citation>
    <scope>NUCLEOTIDE SEQUENCE [LARGE SCALE GENOMIC DNA]</scope>
    <source>
        <strain evidence="10 11">DSM 100115</strain>
    </source>
</reference>